<name>A0A7D5ZB51_9NEIS</name>
<dbReference type="InterPro" id="IPR026276">
    <property type="entry name" value="Baseplate_GpP"/>
</dbReference>
<reference evidence="5 6" key="1">
    <citation type="journal article" date="2016" name="Int. J. Syst. Evol. Microbiol.">
        <title>Chitinibacter fontanus sp. nov., isolated from a spring.</title>
        <authorList>
            <person name="Sheu S.Y."/>
            <person name="Li Y.S."/>
            <person name="Young C.C."/>
            <person name="Chen W.M."/>
        </authorList>
    </citation>
    <scope>NUCLEOTIDE SEQUENCE [LARGE SCALE GENOMIC DNA]</scope>
    <source>
        <strain evidence="5 6">STM-7</strain>
    </source>
</reference>
<dbReference type="AlphaFoldDB" id="A0A7D5ZB51"/>
<dbReference type="KEGG" id="cfon:HZU75_04165"/>
<dbReference type="Gene3D" id="3.30.1920.10">
    <property type="entry name" value="Baseplate protein-like domains - 2 layer sandwich fold"/>
    <property type="match status" value="1"/>
</dbReference>
<evidence type="ECO:0000256" key="1">
    <source>
        <dbReference type="SAM" id="MobiDB-lite"/>
    </source>
</evidence>
<dbReference type="EMBL" id="CP058952">
    <property type="protein sequence ID" value="QLI80786.1"/>
    <property type="molecule type" value="Genomic_DNA"/>
</dbReference>
<dbReference type="Gene3D" id="2.30.300.10">
    <property type="entry name" value="Baseplate protein-like domain - beta roll fold"/>
    <property type="match status" value="1"/>
</dbReference>
<evidence type="ECO:0000259" key="3">
    <source>
        <dbReference type="Pfam" id="PF21929"/>
    </source>
</evidence>
<dbReference type="Pfam" id="PF21683">
    <property type="entry name" value="GpP-like_1st"/>
    <property type="match status" value="1"/>
</dbReference>
<evidence type="ECO:0000259" key="4">
    <source>
        <dbReference type="Pfam" id="PF22255"/>
    </source>
</evidence>
<dbReference type="Proteomes" id="UP000510822">
    <property type="component" value="Chromosome"/>
</dbReference>
<protein>
    <submittedName>
        <fullName evidence="5">Baseplate protein</fullName>
    </submittedName>
</protein>
<feature type="domain" description="Baseplate hub protein gp44/GpP-like second" evidence="4">
    <location>
        <begin position="96"/>
        <end position="177"/>
    </location>
</feature>
<sequence>MTDQNTVRLTVDGRDFVGWKSVSITAGIERVARDFTLEVTDRWPAAGGAAVRQIAAGAKCELYIGSDKVLTGFVDATPVRYDASSVSVGVSGRSKTADLVDCACLGARQYRGQKLEAIAKALAAEYGVSVLASVDTGAAIADWQLDPTETVFEAIDKLLKPKQIWATDSPAGELVLIRVPGEKVATRIELGKNILECDAGLDFKDRFSEYIARGQAAGDDDQSGAAKTQISATSKDGTIKRKRVLAISMQGQATNADCKTRVEFEQAYRFAQSLKSTYTVQGWRDEAGQLWRPNTRVWVLDEVVGFDDELLITEVTYSLSNEGMRSVLTLAPASGYAKRDDDGSADDKKSRKGKDSKLPTNAEFVWMNAPK</sequence>
<evidence type="ECO:0000313" key="6">
    <source>
        <dbReference type="Proteomes" id="UP000510822"/>
    </source>
</evidence>
<dbReference type="InterPro" id="IPR023399">
    <property type="entry name" value="Baseplate-like_2-layer_sand"/>
</dbReference>
<dbReference type="InterPro" id="IPR053981">
    <property type="entry name" value="Gp44/GpP-like_2nd"/>
</dbReference>
<feature type="domain" description="Baseplate hub protein gp44-like N-terminal" evidence="2">
    <location>
        <begin position="7"/>
        <end position="94"/>
    </location>
</feature>
<dbReference type="InterPro" id="IPR053982">
    <property type="entry name" value="Gp44/GpP-like_C"/>
</dbReference>
<evidence type="ECO:0000313" key="5">
    <source>
        <dbReference type="EMBL" id="QLI80786.1"/>
    </source>
</evidence>
<gene>
    <name evidence="5" type="ORF">HZU75_04165</name>
</gene>
<feature type="region of interest" description="Disordered" evidence="1">
    <location>
        <begin position="335"/>
        <end position="359"/>
    </location>
</feature>
<dbReference type="SUPFAM" id="SSF69279">
    <property type="entry name" value="Phage tail proteins"/>
    <property type="match status" value="2"/>
</dbReference>
<feature type="compositionally biased region" description="Basic and acidic residues" evidence="1">
    <location>
        <begin position="337"/>
        <end position="357"/>
    </location>
</feature>
<dbReference type="Pfam" id="PF21929">
    <property type="entry name" value="GpP_4th"/>
    <property type="match status" value="1"/>
</dbReference>
<proteinExistence type="predicted"/>
<dbReference type="PIRSF" id="PIRSF004440">
    <property type="entry name" value="GpP"/>
    <property type="match status" value="1"/>
</dbReference>
<evidence type="ECO:0000259" key="2">
    <source>
        <dbReference type="Pfam" id="PF21683"/>
    </source>
</evidence>
<organism evidence="5 6">
    <name type="scientific">Chitinibacter fontanus</name>
    <dbReference type="NCBI Taxonomy" id="1737446"/>
    <lineage>
        <taxon>Bacteria</taxon>
        <taxon>Pseudomonadati</taxon>
        <taxon>Pseudomonadota</taxon>
        <taxon>Betaproteobacteria</taxon>
        <taxon>Neisseriales</taxon>
        <taxon>Chitinibacteraceae</taxon>
        <taxon>Chitinibacter</taxon>
    </lineage>
</organism>
<dbReference type="Pfam" id="PF22255">
    <property type="entry name" value="Gp44-like_2nd"/>
    <property type="match status" value="1"/>
</dbReference>
<dbReference type="InterPro" id="IPR049354">
    <property type="entry name" value="GpP-like_N"/>
</dbReference>
<feature type="domain" description="Baseplate hub protein gp44/GpP-like C-terminal" evidence="3">
    <location>
        <begin position="255"/>
        <end position="336"/>
    </location>
</feature>
<keyword evidence="6" id="KW-1185">Reference proteome</keyword>
<dbReference type="RefSeq" id="WP_180307920.1">
    <property type="nucleotide sequence ID" value="NZ_CP058952.1"/>
</dbReference>
<dbReference type="Gene3D" id="3.55.50.10">
    <property type="entry name" value="Baseplate protein-like domains"/>
    <property type="match status" value="1"/>
</dbReference>
<accession>A0A7D5ZB51</accession>